<evidence type="ECO:0000313" key="3">
    <source>
        <dbReference type="WBParaSite" id="TREG1_78960.1"/>
    </source>
</evidence>
<evidence type="ECO:0000313" key="2">
    <source>
        <dbReference type="Proteomes" id="UP000050795"/>
    </source>
</evidence>
<reference evidence="3" key="2">
    <citation type="submission" date="2023-11" db="UniProtKB">
        <authorList>
            <consortium name="WormBaseParasite"/>
        </authorList>
    </citation>
    <scope>IDENTIFICATION</scope>
</reference>
<accession>A0AA85KHS6</accession>
<reference evidence="2" key="1">
    <citation type="submission" date="2022-06" db="EMBL/GenBank/DDBJ databases">
        <authorList>
            <person name="Berger JAMES D."/>
            <person name="Berger JAMES D."/>
        </authorList>
    </citation>
    <scope>NUCLEOTIDE SEQUENCE [LARGE SCALE GENOMIC DNA]</scope>
</reference>
<keyword evidence="2" id="KW-1185">Reference proteome</keyword>
<dbReference type="Proteomes" id="UP000050795">
    <property type="component" value="Unassembled WGS sequence"/>
</dbReference>
<feature type="region of interest" description="Disordered" evidence="1">
    <location>
        <begin position="398"/>
        <end position="444"/>
    </location>
</feature>
<name>A0AA85KHS6_TRIRE</name>
<dbReference type="AlphaFoldDB" id="A0AA85KHS6"/>
<protein>
    <submittedName>
        <fullName evidence="3">Uncharacterized protein</fullName>
    </submittedName>
</protein>
<proteinExistence type="predicted"/>
<dbReference type="WBParaSite" id="TREG1_78960.1">
    <property type="protein sequence ID" value="TREG1_78960.1"/>
    <property type="gene ID" value="TREG1_78960"/>
</dbReference>
<evidence type="ECO:0000256" key="1">
    <source>
        <dbReference type="SAM" id="MobiDB-lite"/>
    </source>
</evidence>
<organism evidence="2 3">
    <name type="scientific">Trichobilharzia regenti</name>
    <name type="common">Nasal bird schistosome</name>
    <dbReference type="NCBI Taxonomy" id="157069"/>
    <lineage>
        <taxon>Eukaryota</taxon>
        <taxon>Metazoa</taxon>
        <taxon>Spiralia</taxon>
        <taxon>Lophotrochozoa</taxon>
        <taxon>Platyhelminthes</taxon>
        <taxon>Trematoda</taxon>
        <taxon>Digenea</taxon>
        <taxon>Strigeidida</taxon>
        <taxon>Schistosomatoidea</taxon>
        <taxon>Schistosomatidae</taxon>
        <taxon>Trichobilharzia</taxon>
    </lineage>
</organism>
<sequence length="463" mass="52664">MDGVSLAESLLYMDIGEAQRSIRSECGMEITTKPLQKQLYSDHDEQNQFTSLIKNFELQPVHCKELWNENNKHPSNKCIRRFQKFQDQLEKYLKEGIKIESILVNNLDKSSHSVMKESHFQCCQDFTNIQTCINSLYSTTLYVIQLLKSIQDVYSIQIPVYIYSTIQRPLNLIRAFQGDEGNLLKMNFSDDVISCLYEKLTDQVRTARTALWSAYQLFSCSEINDITSKLMNHMIDSVAKHLLPVKAMTNETTRSDELAQFNNKLLSSSSSSSEIDTFSSQILSKNPVDSVHKAYSSSAGNDNKWPMYTTPMSGQPIIWSATSLPFYQRSIIQGHTYHQEKVNNSNERLRNLISNQHIGGGRGGQVYANSTFMLSQSLPRSIQPTLLITTTPSLISGNNSSRYPCHPANSQHPHHLQQQPPQPPQQPHPHHYFQHQPTSSVGSVESCNNHDMLLSTGFYKNCM</sequence>